<comment type="caution">
    <text evidence="1">The sequence shown here is derived from an EMBL/GenBank/DDBJ whole genome shotgun (WGS) entry which is preliminary data.</text>
</comment>
<organism evidence="1 2">
    <name type="scientific">Candidatus Uhrbacteria bacterium RIFCSPLOWO2_01_FULL_47_25</name>
    <dbReference type="NCBI Taxonomy" id="1802402"/>
    <lineage>
        <taxon>Bacteria</taxon>
        <taxon>Candidatus Uhriibacteriota</taxon>
    </lineage>
</organism>
<dbReference type="EMBL" id="MGEK01000039">
    <property type="protein sequence ID" value="OGL80295.1"/>
    <property type="molecule type" value="Genomic_DNA"/>
</dbReference>
<gene>
    <name evidence="1" type="ORF">A2936_02920</name>
</gene>
<proteinExistence type="predicted"/>
<evidence type="ECO:0000313" key="1">
    <source>
        <dbReference type="EMBL" id="OGL80295.1"/>
    </source>
</evidence>
<dbReference type="Pfam" id="PF13489">
    <property type="entry name" value="Methyltransf_23"/>
    <property type="match status" value="1"/>
</dbReference>
<dbReference type="InterPro" id="IPR029063">
    <property type="entry name" value="SAM-dependent_MTases_sf"/>
</dbReference>
<dbReference type="AlphaFoldDB" id="A0A1F7UPY4"/>
<evidence type="ECO:0000313" key="2">
    <source>
        <dbReference type="Proteomes" id="UP000176846"/>
    </source>
</evidence>
<sequence>METYGLYNHNDRLDRAKFVTQRFRDALQQAPRVLDVGCWNNDLKNIIGPKVYGVDIAGKPDKIVNLEKEKIPFADQSFDCVVCADVLEHLDNLYDVFDDLLRISKKFVIISLPNNLDIITRLMFLFNRPMRFYGLPAIKPNDRHKWIFSYQEAERFVASRTKVRQYSIQSFPSFPNRWYFRNPIFALLQKLYPRLIQNFFAKAYWCLLTIK</sequence>
<dbReference type="Proteomes" id="UP000176846">
    <property type="component" value="Unassembled WGS sequence"/>
</dbReference>
<evidence type="ECO:0008006" key="3">
    <source>
        <dbReference type="Google" id="ProtNLM"/>
    </source>
</evidence>
<accession>A0A1F7UPY4</accession>
<protein>
    <recommendedName>
        <fullName evidence="3">Methyltransferase type 11 domain-containing protein</fullName>
    </recommendedName>
</protein>
<dbReference type="Gene3D" id="3.40.50.150">
    <property type="entry name" value="Vaccinia Virus protein VP39"/>
    <property type="match status" value="1"/>
</dbReference>
<name>A0A1F7UPY4_9BACT</name>
<reference evidence="1 2" key="1">
    <citation type="journal article" date="2016" name="Nat. Commun.">
        <title>Thousands of microbial genomes shed light on interconnected biogeochemical processes in an aquifer system.</title>
        <authorList>
            <person name="Anantharaman K."/>
            <person name="Brown C.T."/>
            <person name="Hug L.A."/>
            <person name="Sharon I."/>
            <person name="Castelle C.J."/>
            <person name="Probst A.J."/>
            <person name="Thomas B.C."/>
            <person name="Singh A."/>
            <person name="Wilkins M.J."/>
            <person name="Karaoz U."/>
            <person name="Brodie E.L."/>
            <person name="Williams K.H."/>
            <person name="Hubbard S.S."/>
            <person name="Banfield J.F."/>
        </authorList>
    </citation>
    <scope>NUCLEOTIDE SEQUENCE [LARGE SCALE GENOMIC DNA]</scope>
</reference>
<dbReference type="SUPFAM" id="SSF53335">
    <property type="entry name" value="S-adenosyl-L-methionine-dependent methyltransferases"/>
    <property type="match status" value="1"/>
</dbReference>